<protein>
    <submittedName>
        <fullName evidence="2">Uncharacterized protein</fullName>
    </submittedName>
</protein>
<feature type="compositionally biased region" description="Basic and acidic residues" evidence="1">
    <location>
        <begin position="68"/>
        <end position="82"/>
    </location>
</feature>
<evidence type="ECO:0000313" key="3">
    <source>
        <dbReference type="Proteomes" id="UP000652761"/>
    </source>
</evidence>
<dbReference type="EMBL" id="NMUH01004281">
    <property type="protein sequence ID" value="MQM09057.1"/>
    <property type="molecule type" value="Genomic_DNA"/>
</dbReference>
<evidence type="ECO:0000313" key="2">
    <source>
        <dbReference type="EMBL" id="MQM09057.1"/>
    </source>
</evidence>
<feature type="non-terminal residue" evidence="2">
    <location>
        <position position="1"/>
    </location>
</feature>
<proteinExistence type="predicted"/>
<evidence type="ECO:0000256" key="1">
    <source>
        <dbReference type="SAM" id="MobiDB-lite"/>
    </source>
</evidence>
<sequence length="122" mass="13988">MLRIPRFVTQIPPFSVQSAISTHFLSCYPSISSPFLHLRHITMSTRRKMVSARQRKPSEEAGDTSRATAERRSKHTADRTPEVHVPENLDLCRVAGVFKKIMQPRYVNFASLEDMFEGLEDL</sequence>
<dbReference type="Proteomes" id="UP000652761">
    <property type="component" value="Unassembled WGS sequence"/>
</dbReference>
<feature type="region of interest" description="Disordered" evidence="1">
    <location>
        <begin position="46"/>
        <end position="82"/>
    </location>
</feature>
<feature type="compositionally biased region" description="Basic residues" evidence="1">
    <location>
        <begin position="46"/>
        <end position="55"/>
    </location>
</feature>
<dbReference type="AlphaFoldDB" id="A0A843WMN7"/>
<keyword evidence="3" id="KW-1185">Reference proteome</keyword>
<accession>A0A843WMN7</accession>
<gene>
    <name evidence="2" type="ORF">Taro_041928</name>
</gene>
<comment type="caution">
    <text evidence="2">The sequence shown here is derived from an EMBL/GenBank/DDBJ whole genome shotgun (WGS) entry which is preliminary data.</text>
</comment>
<name>A0A843WMN7_COLES</name>
<reference evidence="2" key="1">
    <citation type="submission" date="2017-07" db="EMBL/GenBank/DDBJ databases">
        <title>Taro Niue Genome Assembly and Annotation.</title>
        <authorList>
            <person name="Atibalentja N."/>
            <person name="Keating K."/>
            <person name="Fields C.J."/>
        </authorList>
    </citation>
    <scope>NUCLEOTIDE SEQUENCE</scope>
    <source>
        <strain evidence="2">Niue_2</strain>
        <tissue evidence="2">Leaf</tissue>
    </source>
</reference>
<organism evidence="2 3">
    <name type="scientific">Colocasia esculenta</name>
    <name type="common">Wild taro</name>
    <name type="synonym">Arum esculentum</name>
    <dbReference type="NCBI Taxonomy" id="4460"/>
    <lineage>
        <taxon>Eukaryota</taxon>
        <taxon>Viridiplantae</taxon>
        <taxon>Streptophyta</taxon>
        <taxon>Embryophyta</taxon>
        <taxon>Tracheophyta</taxon>
        <taxon>Spermatophyta</taxon>
        <taxon>Magnoliopsida</taxon>
        <taxon>Liliopsida</taxon>
        <taxon>Araceae</taxon>
        <taxon>Aroideae</taxon>
        <taxon>Colocasieae</taxon>
        <taxon>Colocasia</taxon>
    </lineage>
</organism>